<organism evidence="1 2">
    <name type="scientific">Massariosphaeria phaeospora</name>
    <dbReference type="NCBI Taxonomy" id="100035"/>
    <lineage>
        <taxon>Eukaryota</taxon>
        <taxon>Fungi</taxon>
        <taxon>Dikarya</taxon>
        <taxon>Ascomycota</taxon>
        <taxon>Pezizomycotina</taxon>
        <taxon>Dothideomycetes</taxon>
        <taxon>Pleosporomycetidae</taxon>
        <taxon>Pleosporales</taxon>
        <taxon>Pleosporales incertae sedis</taxon>
        <taxon>Massariosphaeria</taxon>
    </lineage>
</organism>
<evidence type="ECO:0000313" key="1">
    <source>
        <dbReference type="EMBL" id="KAF2868135.1"/>
    </source>
</evidence>
<dbReference type="EMBL" id="JAADJZ010000020">
    <property type="protein sequence ID" value="KAF2868135.1"/>
    <property type="molecule type" value="Genomic_DNA"/>
</dbReference>
<reference evidence="1 2" key="1">
    <citation type="submission" date="2020-01" db="EMBL/GenBank/DDBJ databases">
        <authorList>
            <consortium name="DOE Joint Genome Institute"/>
            <person name="Haridas S."/>
            <person name="Albert R."/>
            <person name="Binder M."/>
            <person name="Bloem J."/>
            <person name="Labutti K."/>
            <person name="Salamov A."/>
            <person name="Andreopoulos B."/>
            <person name="Baker S.E."/>
            <person name="Barry K."/>
            <person name="Bills G."/>
            <person name="Bluhm B.H."/>
            <person name="Cannon C."/>
            <person name="Castanera R."/>
            <person name="Culley D.E."/>
            <person name="Daum C."/>
            <person name="Ezra D."/>
            <person name="Gonzalez J.B."/>
            <person name="Henrissat B."/>
            <person name="Kuo A."/>
            <person name="Liang C."/>
            <person name="Lipzen A."/>
            <person name="Lutzoni F."/>
            <person name="Magnuson J."/>
            <person name="Mondo S."/>
            <person name="Nolan M."/>
            <person name="Ohm R."/>
            <person name="Pangilinan J."/>
            <person name="Park H.-J.H."/>
            <person name="Ramirez L."/>
            <person name="Alfaro M."/>
            <person name="Sun H."/>
            <person name="Tritt A."/>
            <person name="Yoshinaga Y."/>
            <person name="Zwiers L.-H.L."/>
            <person name="Turgeon B.G."/>
            <person name="Goodwin S.B."/>
            <person name="Spatafora J.W."/>
            <person name="Crous P.W."/>
            <person name="Grigoriev I.V."/>
        </authorList>
    </citation>
    <scope>NUCLEOTIDE SEQUENCE [LARGE SCALE GENOMIC DNA]</scope>
    <source>
        <strain evidence="1 2">CBS 611.86</strain>
    </source>
</reference>
<dbReference type="InterPro" id="IPR011051">
    <property type="entry name" value="RmlC_Cupin_sf"/>
</dbReference>
<evidence type="ECO:0000313" key="2">
    <source>
        <dbReference type="Proteomes" id="UP000481861"/>
    </source>
</evidence>
<accession>A0A7C8M5N0</accession>
<dbReference type="OrthoDB" id="9976870at2759"/>
<sequence length="203" mass="23169">MPPRPKTVTAGQDPVVVFDGAMSSKRLPHESRIFNLELTFDDHHPHLLKTREQEPPEHFHYFQDEFIQVLEGSVIHPFGKERLLLTPADGEVCIPPYVRNNLIPGPLSEDQKTTRFLLSGPAADSNYMLDLIFYENYYRYLDQAVSGNESIDLIQVLSMFDAGASGLCLPWWIPFNMTISRVLGIVVGRWLGGLLSYQPYYKE</sequence>
<protein>
    <recommendedName>
        <fullName evidence="3">Cupin 2 conserved barrel domain-containing protein</fullName>
    </recommendedName>
</protein>
<comment type="caution">
    <text evidence="1">The sequence shown here is derived from an EMBL/GenBank/DDBJ whole genome shotgun (WGS) entry which is preliminary data.</text>
</comment>
<dbReference type="AlphaFoldDB" id="A0A7C8M5N0"/>
<name>A0A7C8M5N0_9PLEO</name>
<dbReference type="SUPFAM" id="SSF51182">
    <property type="entry name" value="RmlC-like cupins"/>
    <property type="match status" value="1"/>
</dbReference>
<dbReference type="CDD" id="cd02208">
    <property type="entry name" value="cupin_RmlC-like"/>
    <property type="match status" value="1"/>
</dbReference>
<dbReference type="Proteomes" id="UP000481861">
    <property type="component" value="Unassembled WGS sequence"/>
</dbReference>
<proteinExistence type="predicted"/>
<evidence type="ECO:0008006" key="3">
    <source>
        <dbReference type="Google" id="ProtNLM"/>
    </source>
</evidence>
<keyword evidence="2" id="KW-1185">Reference proteome</keyword>
<gene>
    <name evidence="1" type="ORF">BDV95DRAFT_580310</name>
</gene>